<feature type="region of interest" description="Disordered" evidence="1">
    <location>
        <begin position="43"/>
        <end position="62"/>
    </location>
</feature>
<protein>
    <submittedName>
        <fullName evidence="2">Uncharacterized protein</fullName>
    </submittedName>
</protein>
<reference evidence="2" key="1">
    <citation type="submission" date="2023-02" db="EMBL/GenBank/DDBJ databases">
        <title>Colletotrichum kahawae CIFC_Que2 genome sequencing and assembly.</title>
        <authorList>
            <person name="Baroncelli R."/>
        </authorList>
    </citation>
    <scope>NUCLEOTIDE SEQUENCE</scope>
    <source>
        <strain evidence="2">CIFC_Que2</strain>
    </source>
</reference>
<accession>A0AAD9Y0P0</accession>
<keyword evidence="3" id="KW-1185">Reference proteome</keyword>
<feature type="region of interest" description="Disordered" evidence="1">
    <location>
        <begin position="101"/>
        <end position="129"/>
    </location>
</feature>
<proteinExistence type="predicted"/>
<organism evidence="2 3">
    <name type="scientific">Colletotrichum kahawae</name>
    <name type="common">Coffee berry disease fungus</name>
    <dbReference type="NCBI Taxonomy" id="34407"/>
    <lineage>
        <taxon>Eukaryota</taxon>
        <taxon>Fungi</taxon>
        <taxon>Dikarya</taxon>
        <taxon>Ascomycota</taxon>
        <taxon>Pezizomycotina</taxon>
        <taxon>Sordariomycetes</taxon>
        <taxon>Hypocreomycetidae</taxon>
        <taxon>Glomerellales</taxon>
        <taxon>Glomerellaceae</taxon>
        <taxon>Colletotrichum</taxon>
        <taxon>Colletotrichum gloeosporioides species complex</taxon>
    </lineage>
</organism>
<sequence length="315" mass="35054">MRHSTAAIAATGQSVATASNPFISSPRQGQASQLGGLGVLTTLEIGPRATPSSRNGGRSPTMWPKIPWSTLLVSVVLAALRRPRQTSDGMVANPSVYLSANTKHSSQKEARDTDFSTPPPSARRTNHDARPIAFFTTRSGNSNTPGAEAWNDRPMLSLPLESTRQAMCPGSYLHQACRHAIDRRFSRLIPAYCERSCISRDQCPLWEMLRAAERTPSVVPVCSWASYRVQRARLSPASSWRRPKTSYFPWRLTSLPQHQREVCLCESGSAHCCLFYKHLGPPSFPSPEEQPLLLHGGMWYRRPSLCFFTQGMMQR</sequence>
<name>A0AAD9Y0P0_COLKA</name>
<dbReference type="Proteomes" id="UP001281614">
    <property type="component" value="Unassembled WGS sequence"/>
</dbReference>
<dbReference type="EMBL" id="VYYT01000543">
    <property type="protein sequence ID" value="KAK2732600.1"/>
    <property type="molecule type" value="Genomic_DNA"/>
</dbReference>
<evidence type="ECO:0000313" key="2">
    <source>
        <dbReference type="EMBL" id="KAK2732600.1"/>
    </source>
</evidence>
<gene>
    <name evidence="2" type="ORF">CKAH01_08698</name>
</gene>
<dbReference type="AlphaFoldDB" id="A0AAD9Y0P0"/>
<evidence type="ECO:0000256" key="1">
    <source>
        <dbReference type="SAM" id="MobiDB-lite"/>
    </source>
</evidence>
<evidence type="ECO:0000313" key="3">
    <source>
        <dbReference type="Proteomes" id="UP001281614"/>
    </source>
</evidence>
<comment type="caution">
    <text evidence="2">The sequence shown here is derived from an EMBL/GenBank/DDBJ whole genome shotgun (WGS) entry which is preliminary data.</text>
</comment>